<sequence>MIMAVDIEEAYSLLEFLKKLKHETGGKVAEQMVGKFKGIVPEGTSSVDFLKKLREHLYN</sequence>
<gene>
    <name evidence="1" type="ORF">MNV_2030034</name>
</gene>
<dbReference type="EMBL" id="FZMP01000117">
    <property type="protein sequence ID" value="SNQ60832.1"/>
    <property type="molecule type" value="Genomic_DNA"/>
</dbReference>
<evidence type="ECO:0000313" key="2">
    <source>
        <dbReference type="Proteomes" id="UP000218615"/>
    </source>
</evidence>
<reference evidence="2" key="1">
    <citation type="submission" date="2017-06" db="EMBL/GenBank/DDBJ databases">
        <authorList>
            <person name="Cremers G."/>
        </authorList>
    </citation>
    <scope>NUCLEOTIDE SEQUENCE [LARGE SCALE GENOMIC DNA]</scope>
</reference>
<proteinExistence type="predicted"/>
<organism evidence="1 2">
    <name type="scientific">Candidatus Methanoperedens nitratireducens</name>
    <dbReference type="NCBI Taxonomy" id="1392998"/>
    <lineage>
        <taxon>Archaea</taxon>
        <taxon>Methanobacteriati</taxon>
        <taxon>Methanobacteriota</taxon>
        <taxon>Stenosarchaea group</taxon>
        <taxon>Methanomicrobia</taxon>
        <taxon>Methanosarcinales</taxon>
        <taxon>ANME-2 cluster</taxon>
        <taxon>Candidatus Methanoperedentaceae</taxon>
        <taxon>Candidatus Methanoperedens</taxon>
    </lineage>
</organism>
<dbReference type="Proteomes" id="UP000218615">
    <property type="component" value="Unassembled WGS sequence"/>
</dbReference>
<evidence type="ECO:0000313" key="1">
    <source>
        <dbReference type="EMBL" id="SNQ60832.1"/>
    </source>
</evidence>
<keyword evidence="2" id="KW-1185">Reference proteome</keyword>
<dbReference type="AlphaFoldDB" id="A0A284VNK0"/>
<accession>A0A284VNK0</accession>
<name>A0A284VNK0_9EURY</name>
<protein>
    <submittedName>
        <fullName evidence="1">Uncharacterized protein</fullName>
    </submittedName>
</protein>